<protein>
    <submittedName>
        <fullName evidence="1">Uncharacterized protein</fullName>
    </submittedName>
</protein>
<evidence type="ECO:0000313" key="1">
    <source>
        <dbReference type="EMBL" id="CAQ78704.1"/>
    </source>
</evidence>
<name>B6EIR0_ALISL</name>
<sequence>MNIVDDRVKPRISSVKDVYEQLFSLARLLKNKDSLLPIIGFEHFCFTSDTLSSHCCDYFDSLSDPEFCREIIYKVDNIVNPSEPHVSIQIQLMPLAERLLLHKMFKINTAGLDISDIPF</sequence>
<organism evidence="1 2">
    <name type="scientific">Aliivibrio salmonicida (strain LFI1238)</name>
    <name type="common">Vibrio salmonicida (strain LFI1238)</name>
    <dbReference type="NCBI Taxonomy" id="316275"/>
    <lineage>
        <taxon>Bacteria</taxon>
        <taxon>Pseudomonadati</taxon>
        <taxon>Pseudomonadota</taxon>
        <taxon>Gammaproteobacteria</taxon>
        <taxon>Vibrionales</taxon>
        <taxon>Vibrionaceae</taxon>
        <taxon>Aliivibrio</taxon>
    </lineage>
</organism>
<keyword evidence="2" id="KW-1185">Reference proteome</keyword>
<dbReference type="EMBL" id="FM178379">
    <property type="protein sequence ID" value="CAQ78704.1"/>
    <property type="molecule type" value="Genomic_DNA"/>
</dbReference>
<dbReference type="RefSeq" id="WP_012549778.1">
    <property type="nucleotide sequence ID" value="NC_011312.1"/>
</dbReference>
<reference evidence="1 2" key="1">
    <citation type="journal article" date="2008" name="BMC Genomics">
        <title>The genome sequence of the fish pathogen Aliivibrio salmonicida strain LFI1238 shows extensive evidence of gene decay.</title>
        <authorList>
            <person name="Hjerde E."/>
            <person name="Lorentzen M.S."/>
            <person name="Holden M.T."/>
            <person name="Seeger K."/>
            <person name="Paulsen S."/>
            <person name="Bason N."/>
            <person name="Churcher C."/>
            <person name="Harris D."/>
            <person name="Norbertczak H."/>
            <person name="Quail M.A."/>
            <person name="Sanders S."/>
            <person name="Thurston S."/>
            <person name="Parkhill J."/>
            <person name="Willassen N.P."/>
            <person name="Thomson N.R."/>
        </authorList>
    </citation>
    <scope>NUCLEOTIDE SEQUENCE [LARGE SCALE GENOMIC DNA]</scope>
    <source>
        <strain evidence="1 2">LFI1238</strain>
    </source>
</reference>
<proteinExistence type="predicted"/>
<evidence type="ECO:0000313" key="2">
    <source>
        <dbReference type="Proteomes" id="UP000001730"/>
    </source>
</evidence>
<dbReference type="HOGENOM" id="CLU_2056398_0_0_6"/>
<dbReference type="AlphaFoldDB" id="B6EIR0"/>
<dbReference type="Proteomes" id="UP000001730">
    <property type="component" value="Chromosome 1"/>
</dbReference>
<gene>
    <name evidence="1" type="ordered locus">VSAL_I1019</name>
</gene>
<dbReference type="KEGG" id="vsa:VSAL_I1019"/>
<accession>B6EIR0</accession>